<gene>
    <name evidence="2" type="ORF">GCM10023210_01220</name>
</gene>
<comment type="caution">
    <text evidence="2">The sequence shown here is derived from an EMBL/GenBank/DDBJ whole genome shotgun (WGS) entry which is preliminary data.</text>
</comment>
<accession>A0ABP9LTM1</accession>
<feature type="transmembrane region" description="Helical" evidence="1">
    <location>
        <begin position="67"/>
        <end position="86"/>
    </location>
</feature>
<reference evidence="3" key="1">
    <citation type="journal article" date="2019" name="Int. J. Syst. Evol. Microbiol.">
        <title>The Global Catalogue of Microorganisms (GCM) 10K type strain sequencing project: providing services to taxonomists for standard genome sequencing and annotation.</title>
        <authorList>
            <consortium name="The Broad Institute Genomics Platform"/>
            <consortium name="The Broad Institute Genome Sequencing Center for Infectious Disease"/>
            <person name="Wu L."/>
            <person name="Ma J."/>
        </authorList>
    </citation>
    <scope>NUCLEOTIDE SEQUENCE [LARGE SCALE GENOMIC DNA]</scope>
    <source>
        <strain evidence="3">JCM 18019</strain>
    </source>
</reference>
<keyword evidence="1" id="KW-0472">Membrane</keyword>
<evidence type="ECO:0000313" key="2">
    <source>
        <dbReference type="EMBL" id="GAA5083087.1"/>
    </source>
</evidence>
<keyword evidence="3" id="KW-1185">Reference proteome</keyword>
<proteinExistence type="predicted"/>
<dbReference type="EMBL" id="BAABHX010000001">
    <property type="protein sequence ID" value="GAA5083087.1"/>
    <property type="molecule type" value="Genomic_DNA"/>
</dbReference>
<feature type="transmembrane region" description="Helical" evidence="1">
    <location>
        <begin position="98"/>
        <end position="118"/>
    </location>
</feature>
<keyword evidence="1" id="KW-1133">Transmembrane helix</keyword>
<dbReference type="Proteomes" id="UP001500353">
    <property type="component" value="Unassembled WGS sequence"/>
</dbReference>
<sequence length="129" mass="15138">MDTNKKIQTLINDQENYNELSESELKTYEILDGSLKKGSEKGFSLGFSIHIIKKIEAKKQRRFNIKLYALFSVILLMSFAFLITFFNQDQFLMMSSLFLEYKFIVLFLLLAVILIQLSSRFMISKELKD</sequence>
<dbReference type="RefSeq" id="WP_345199638.1">
    <property type="nucleotide sequence ID" value="NZ_BAABHX010000001.1"/>
</dbReference>
<evidence type="ECO:0000313" key="3">
    <source>
        <dbReference type="Proteomes" id="UP001500353"/>
    </source>
</evidence>
<keyword evidence="1" id="KW-0812">Transmembrane</keyword>
<evidence type="ECO:0000256" key="1">
    <source>
        <dbReference type="SAM" id="Phobius"/>
    </source>
</evidence>
<protein>
    <recommendedName>
        <fullName evidence="4">Competence protein</fullName>
    </recommendedName>
</protein>
<evidence type="ECO:0008006" key="4">
    <source>
        <dbReference type="Google" id="ProtNLM"/>
    </source>
</evidence>
<name>A0ABP9LTM1_9FLAO</name>
<organism evidence="2 3">
    <name type="scientific">Chryseobacterium ginsengisoli</name>
    <dbReference type="NCBI Taxonomy" id="363853"/>
    <lineage>
        <taxon>Bacteria</taxon>
        <taxon>Pseudomonadati</taxon>
        <taxon>Bacteroidota</taxon>
        <taxon>Flavobacteriia</taxon>
        <taxon>Flavobacteriales</taxon>
        <taxon>Weeksellaceae</taxon>
        <taxon>Chryseobacterium group</taxon>
        <taxon>Chryseobacterium</taxon>
    </lineage>
</organism>